<reference evidence="3" key="1">
    <citation type="submission" date="2016-06" db="UniProtKB">
        <authorList>
            <consortium name="WormBaseParasite"/>
        </authorList>
    </citation>
    <scope>IDENTIFICATION</scope>
</reference>
<evidence type="ECO:0000313" key="2">
    <source>
        <dbReference type="Proteomes" id="UP000271098"/>
    </source>
</evidence>
<protein>
    <submittedName>
        <fullName evidence="3">Adipocyte plasma membrane-associated protein</fullName>
    </submittedName>
</protein>
<dbReference type="Proteomes" id="UP000271098">
    <property type="component" value="Unassembled WGS sequence"/>
</dbReference>
<evidence type="ECO:0000313" key="1">
    <source>
        <dbReference type="EMBL" id="VDK41600.1"/>
    </source>
</evidence>
<dbReference type="EMBL" id="UYRT01007093">
    <property type="protein sequence ID" value="VDK41600.1"/>
    <property type="molecule type" value="Genomic_DNA"/>
</dbReference>
<sequence>MYATVLATVTHKPLRIVDVDVRQCLMTNLEKSILRKQRKQCRASDNKVVHKRDKHQKQRLLVVNARSRPKRSISASTVIEFIPKKAPYHIAESITVAANQVLRIHAGTRLIFDENSGIIAHGAVQMIGTKEEPILLYPQNNTWRGILLTFNNAAAAKQSLLKHVNVSKSELGVRIESTLIPEIENFISDSNGNGLTILAYSNNNNEKTFQAVINCTLKKIIAVNNREHGLSIYVSPRHLVKSLYLQSSRKANRP</sequence>
<name>A0A183D5F3_9BILA</name>
<reference evidence="1 2" key="2">
    <citation type="submission" date="2018-11" db="EMBL/GenBank/DDBJ databases">
        <authorList>
            <consortium name="Pathogen Informatics"/>
        </authorList>
    </citation>
    <scope>NUCLEOTIDE SEQUENCE [LARGE SCALE GENOMIC DNA]</scope>
</reference>
<evidence type="ECO:0000313" key="3">
    <source>
        <dbReference type="WBParaSite" id="GPUH_0000395101-mRNA-1"/>
    </source>
</evidence>
<gene>
    <name evidence="1" type="ORF">GPUH_LOCUS3944</name>
</gene>
<dbReference type="AlphaFoldDB" id="A0A183D5F3"/>
<proteinExistence type="predicted"/>
<keyword evidence="2" id="KW-1185">Reference proteome</keyword>
<accession>A0A183D5F3</accession>
<dbReference type="WBParaSite" id="GPUH_0000395101-mRNA-1">
    <property type="protein sequence ID" value="GPUH_0000395101-mRNA-1"/>
    <property type="gene ID" value="GPUH_0000395101"/>
</dbReference>
<organism evidence="3">
    <name type="scientific">Gongylonema pulchrum</name>
    <dbReference type="NCBI Taxonomy" id="637853"/>
    <lineage>
        <taxon>Eukaryota</taxon>
        <taxon>Metazoa</taxon>
        <taxon>Ecdysozoa</taxon>
        <taxon>Nematoda</taxon>
        <taxon>Chromadorea</taxon>
        <taxon>Rhabditida</taxon>
        <taxon>Spirurina</taxon>
        <taxon>Spiruromorpha</taxon>
        <taxon>Spiruroidea</taxon>
        <taxon>Gongylonematidae</taxon>
        <taxon>Gongylonema</taxon>
    </lineage>
</organism>
<dbReference type="OrthoDB" id="5790562at2759"/>